<evidence type="ECO:0000256" key="8">
    <source>
        <dbReference type="SAM" id="MobiDB-lite"/>
    </source>
</evidence>
<comment type="caution">
    <text evidence="10">The sequence shown here is derived from an EMBL/GenBank/DDBJ whole genome shotgun (WGS) entry which is preliminary data.</text>
</comment>
<feature type="active site" description="Proton donor/acceptor" evidence="7">
    <location>
        <position position="379"/>
    </location>
</feature>
<dbReference type="Pfam" id="PF17964">
    <property type="entry name" value="Big_10"/>
    <property type="match status" value="1"/>
</dbReference>
<name>A0A916SWT5_9ACTN</name>
<feature type="active site" description="Nucleophile" evidence="7">
    <location>
        <position position="397"/>
    </location>
</feature>
<accession>A0A916SWT5</accession>
<evidence type="ECO:0000256" key="3">
    <source>
        <dbReference type="ARBA" id="ARBA00022960"/>
    </source>
</evidence>
<sequence>MVTDSDHDADVPGADVPDVDVPDAATEACMTSVRRNSGRQVRLTTVIEDRKGVRHFREVLMSRRRVLGVLGAGAVAVTAAACGTKSESASTASTSKTPPPPVAQITYSPQLTAVPSPTAPISAKVSEGTFNTDVKLTNARGTVVKTELSDDRTTVTVAEPLGYGVQYTWSGTATGTDRKTVPLQGAFTTLDPQSQVNVVINIADGASVGIAAPLILKFDSDITDKAAVEKALKVTTTPATEGGWAWLPDDNGSRAHWRPKEYWAPGTTVAMVGKLYGLDHGDGAYGASDVTSNFTIGRSQIVKADANTHQIVVVTNGSPSATYPCSYGEGDVDRNVTRTGIHVVSEKHPDFYMSNPAAGYFNVHERWAVRISNNGEFIHANPNTVGVQGSSNVTNGCINLSTDNAESYFNTAIYGDPVEVTNTRIDLSAADGDIYDWTIDWPTWQSMSALVGGDDSSSQDAPATPSDAPKLSPAPAG</sequence>
<evidence type="ECO:0000256" key="5">
    <source>
        <dbReference type="ARBA" id="ARBA00023315"/>
    </source>
</evidence>
<evidence type="ECO:0000256" key="4">
    <source>
        <dbReference type="ARBA" id="ARBA00022984"/>
    </source>
</evidence>
<comment type="pathway">
    <text evidence="1 7">Cell wall biogenesis; peptidoglycan biosynthesis.</text>
</comment>
<feature type="domain" description="L,D-TPase catalytic" evidence="9">
    <location>
        <begin position="300"/>
        <end position="421"/>
    </location>
</feature>
<dbReference type="Proteomes" id="UP000621454">
    <property type="component" value="Unassembled WGS sequence"/>
</dbReference>
<evidence type="ECO:0000256" key="1">
    <source>
        <dbReference type="ARBA" id="ARBA00004752"/>
    </source>
</evidence>
<dbReference type="GO" id="GO:0018104">
    <property type="term" value="P:peptidoglycan-protein cross-linking"/>
    <property type="evidence" value="ECO:0007669"/>
    <property type="project" value="TreeGrafter"/>
</dbReference>
<dbReference type="Gene3D" id="2.60.40.3710">
    <property type="match status" value="1"/>
</dbReference>
<proteinExistence type="predicted"/>
<dbReference type="PANTHER" id="PTHR30582">
    <property type="entry name" value="L,D-TRANSPEPTIDASE"/>
    <property type="match status" value="1"/>
</dbReference>
<dbReference type="PROSITE" id="PS52029">
    <property type="entry name" value="LD_TPASE"/>
    <property type="match status" value="1"/>
</dbReference>
<dbReference type="CDD" id="cd13432">
    <property type="entry name" value="LDT_IgD_like_2"/>
    <property type="match status" value="1"/>
</dbReference>
<evidence type="ECO:0000256" key="6">
    <source>
        <dbReference type="ARBA" id="ARBA00023316"/>
    </source>
</evidence>
<keyword evidence="4 7" id="KW-0573">Peptidoglycan synthesis</keyword>
<dbReference type="AlphaFoldDB" id="A0A916SWT5"/>
<dbReference type="InterPro" id="IPR038063">
    <property type="entry name" value="Transpep_catalytic_dom"/>
</dbReference>
<evidence type="ECO:0000256" key="2">
    <source>
        <dbReference type="ARBA" id="ARBA00022679"/>
    </source>
</evidence>
<dbReference type="InterPro" id="IPR005490">
    <property type="entry name" value="LD_TPept_cat_dom"/>
</dbReference>
<dbReference type="SUPFAM" id="SSF141523">
    <property type="entry name" value="L,D-transpeptidase catalytic domain-like"/>
    <property type="match status" value="1"/>
</dbReference>
<dbReference type="GO" id="GO:0005576">
    <property type="term" value="C:extracellular region"/>
    <property type="evidence" value="ECO:0007669"/>
    <property type="project" value="TreeGrafter"/>
</dbReference>
<organism evidence="10 11">
    <name type="scientific">Gordonia jinhuaensis</name>
    <dbReference type="NCBI Taxonomy" id="1517702"/>
    <lineage>
        <taxon>Bacteria</taxon>
        <taxon>Bacillati</taxon>
        <taxon>Actinomycetota</taxon>
        <taxon>Actinomycetes</taxon>
        <taxon>Mycobacteriales</taxon>
        <taxon>Gordoniaceae</taxon>
        <taxon>Gordonia</taxon>
    </lineage>
</organism>
<dbReference type="GO" id="GO:0071972">
    <property type="term" value="F:peptidoglycan L,D-transpeptidase activity"/>
    <property type="evidence" value="ECO:0007669"/>
    <property type="project" value="TreeGrafter"/>
</dbReference>
<dbReference type="GO" id="GO:0016746">
    <property type="term" value="F:acyltransferase activity"/>
    <property type="evidence" value="ECO:0007669"/>
    <property type="project" value="UniProtKB-KW"/>
</dbReference>
<keyword evidence="3 7" id="KW-0133">Cell shape</keyword>
<dbReference type="PANTHER" id="PTHR30582:SF2">
    <property type="entry name" value="L,D-TRANSPEPTIDASE YCIB-RELATED"/>
    <property type="match status" value="1"/>
</dbReference>
<evidence type="ECO:0000256" key="7">
    <source>
        <dbReference type="PROSITE-ProRule" id="PRU01373"/>
    </source>
</evidence>
<reference evidence="10" key="2">
    <citation type="submission" date="2020-09" db="EMBL/GenBank/DDBJ databases">
        <authorList>
            <person name="Sun Q."/>
            <person name="Zhou Y."/>
        </authorList>
    </citation>
    <scope>NUCLEOTIDE SEQUENCE</scope>
    <source>
        <strain evidence="10">CGMCC 1.12827</strain>
    </source>
</reference>
<keyword evidence="2" id="KW-0808">Transferase</keyword>
<dbReference type="Gene3D" id="2.40.440.10">
    <property type="entry name" value="L,D-transpeptidase catalytic domain-like"/>
    <property type="match status" value="1"/>
</dbReference>
<dbReference type="GO" id="GO:0071555">
    <property type="term" value="P:cell wall organization"/>
    <property type="evidence" value="ECO:0007669"/>
    <property type="project" value="UniProtKB-UniRule"/>
</dbReference>
<feature type="region of interest" description="Disordered" evidence="8">
    <location>
        <begin position="450"/>
        <end position="477"/>
    </location>
</feature>
<dbReference type="GO" id="GO:0008360">
    <property type="term" value="P:regulation of cell shape"/>
    <property type="evidence" value="ECO:0007669"/>
    <property type="project" value="UniProtKB-UniRule"/>
</dbReference>
<protein>
    <submittedName>
        <fullName evidence="10">L,D-transpeptidase</fullName>
    </submittedName>
</protein>
<keyword evidence="11" id="KW-1185">Reference proteome</keyword>
<dbReference type="Pfam" id="PF03734">
    <property type="entry name" value="YkuD"/>
    <property type="match status" value="1"/>
</dbReference>
<evidence type="ECO:0000259" key="9">
    <source>
        <dbReference type="PROSITE" id="PS52029"/>
    </source>
</evidence>
<reference evidence="10" key="1">
    <citation type="journal article" date="2014" name="Int. J. Syst. Evol. Microbiol.">
        <title>Complete genome sequence of Corynebacterium casei LMG S-19264T (=DSM 44701T), isolated from a smear-ripened cheese.</title>
        <authorList>
            <consortium name="US DOE Joint Genome Institute (JGI-PGF)"/>
            <person name="Walter F."/>
            <person name="Albersmeier A."/>
            <person name="Kalinowski J."/>
            <person name="Ruckert C."/>
        </authorList>
    </citation>
    <scope>NUCLEOTIDE SEQUENCE</scope>
    <source>
        <strain evidence="10">CGMCC 1.12827</strain>
    </source>
</reference>
<dbReference type="EMBL" id="BMGC01000003">
    <property type="protein sequence ID" value="GGB20882.1"/>
    <property type="molecule type" value="Genomic_DNA"/>
</dbReference>
<gene>
    <name evidence="10" type="ORF">GCM10011489_06250</name>
</gene>
<dbReference type="CDD" id="cd16913">
    <property type="entry name" value="YkuD_like"/>
    <property type="match status" value="1"/>
</dbReference>
<dbReference type="Gene3D" id="2.60.40.3780">
    <property type="match status" value="1"/>
</dbReference>
<feature type="compositionally biased region" description="Basic and acidic residues" evidence="8">
    <location>
        <begin position="1"/>
        <end position="10"/>
    </location>
</feature>
<keyword evidence="6 7" id="KW-0961">Cell wall biogenesis/degradation</keyword>
<feature type="region of interest" description="Disordered" evidence="8">
    <location>
        <begin position="1"/>
        <end position="21"/>
    </location>
</feature>
<keyword evidence="5" id="KW-0012">Acyltransferase</keyword>
<dbReference type="InterPro" id="IPR041280">
    <property type="entry name" value="Big_10"/>
</dbReference>
<dbReference type="InterPro" id="IPR050979">
    <property type="entry name" value="LD-transpeptidase"/>
</dbReference>
<evidence type="ECO:0000313" key="10">
    <source>
        <dbReference type="EMBL" id="GGB20882.1"/>
    </source>
</evidence>
<evidence type="ECO:0000313" key="11">
    <source>
        <dbReference type="Proteomes" id="UP000621454"/>
    </source>
</evidence>